<dbReference type="GO" id="GO:0017038">
    <property type="term" value="P:protein import"/>
    <property type="evidence" value="ECO:0007669"/>
    <property type="project" value="InterPro"/>
</dbReference>
<dbReference type="AlphaFoldDB" id="A0A9K3HTC7"/>
<dbReference type="PRINTS" id="PR00906">
    <property type="entry name" value="SECA"/>
</dbReference>
<evidence type="ECO:0000313" key="7">
    <source>
        <dbReference type="Proteomes" id="UP000215914"/>
    </source>
</evidence>
<reference evidence="6" key="2">
    <citation type="submission" date="2020-06" db="EMBL/GenBank/DDBJ databases">
        <title>Helianthus annuus Genome sequencing and assembly Release 2.</title>
        <authorList>
            <person name="Gouzy J."/>
            <person name="Langlade N."/>
            <person name="Munos S."/>
        </authorList>
    </citation>
    <scope>NUCLEOTIDE SEQUENCE</scope>
    <source>
        <tissue evidence="6">Leaves</tissue>
    </source>
</reference>
<name>A0A9K3HTC7_HELAN</name>
<accession>A0A9K3HTC7</accession>
<dbReference type="SUPFAM" id="SSF52540">
    <property type="entry name" value="P-loop containing nucleoside triphosphate hydrolases"/>
    <property type="match status" value="1"/>
</dbReference>
<keyword evidence="7" id="KW-1185">Reference proteome</keyword>
<dbReference type="Pfam" id="PF07517">
    <property type="entry name" value="SecA_DEAD"/>
    <property type="match status" value="1"/>
</dbReference>
<dbReference type="Gramene" id="mRNA:HanXRQr2_Chr11g0517811">
    <property type="protein sequence ID" value="mRNA:HanXRQr2_Chr11g0517811"/>
    <property type="gene ID" value="HanXRQr2_Chr11g0517811"/>
</dbReference>
<sequence length="137" mass="15677">MHHFDTQFNDRSIAEMKTRYGKTLVSTLAAYLNTLTGEGVHVVTVNDYFAQCDAEWMGCVHRFLGLSVGLIQVIKNPLCLIMSLTLSYVFLHSKIYCRGDLVQVDTWVAPNDKNGKRRDWLLCDYKTDEVLTRASRL</sequence>
<dbReference type="EMBL" id="MNCJ02000326">
    <property type="protein sequence ID" value="KAF5784293.1"/>
    <property type="molecule type" value="Genomic_DNA"/>
</dbReference>
<comment type="caution">
    <text evidence="6">The sequence shown here is derived from an EMBL/GenBank/DDBJ whole genome shotgun (WGS) entry which is preliminary data.</text>
</comment>
<organism evidence="6 7">
    <name type="scientific">Helianthus annuus</name>
    <name type="common">Common sunflower</name>
    <dbReference type="NCBI Taxonomy" id="4232"/>
    <lineage>
        <taxon>Eukaryota</taxon>
        <taxon>Viridiplantae</taxon>
        <taxon>Streptophyta</taxon>
        <taxon>Embryophyta</taxon>
        <taxon>Tracheophyta</taxon>
        <taxon>Spermatophyta</taxon>
        <taxon>Magnoliopsida</taxon>
        <taxon>eudicotyledons</taxon>
        <taxon>Gunneridae</taxon>
        <taxon>Pentapetalae</taxon>
        <taxon>asterids</taxon>
        <taxon>campanulids</taxon>
        <taxon>Asterales</taxon>
        <taxon>Asteraceae</taxon>
        <taxon>Asteroideae</taxon>
        <taxon>Heliantheae alliance</taxon>
        <taxon>Heliantheae</taxon>
        <taxon>Helianthus</taxon>
    </lineage>
</organism>
<protein>
    <recommendedName>
        <fullName evidence="1">chloroplast protein-transporting ATPase</fullName>
        <ecNumber evidence="1">7.4.2.4</ecNumber>
    </recommendedName>
</protein>
<evidence type="ECO:0000259" key="5">
    <source>
        <dbReference type="PROSITE" id="PS51196"/>
    </source>
</evidence>
<dbReference type="InterPro" id="IPR014018">
    <property type="entry name" value="SecA_motor_DEAD"/>
</dbReference>
<evidence type="ECO:0000256" key="3">
    <source>
        <dbReference type="ARBA" id="ARBA00023010"/>
    </source>
</evidence>
<comment type="catalytic activity">
    <reaction evidence="4">
        <text>ATP + H2O + chloroplast-proteinSide 1 = ADP + phosphate + chloroplast-proteinSide 2.</text>
        <dbReference type="EC" id="7.4.2.4"/>
    </reaction>
</comment>
<dbReference type="GO" id="GO:0006886">
    <property type="term" value="P:intracellular protein transport"/>
    <property type="evidence" value="ECO:0007669"/>
    <property type="project" value="InterPro"/>
</dbReference>
<evidence type="ECO:0000256" key="2">
    <source>
        <dbReference type="ARBA" id="ARBA00022927"/>
    </source>
</evidence>
<dbReference type="InterPro" id="IPR000185">
    <property type="entry name" value="SecA"/>
</dbReference>
<dbReference type="PANTHER" id="PTHR30612:SF11">
    <property type="entry name" value="PROTEIN TRANSLOCASE SUBUNIT SECA2, CHLOROPLASTIC"/>
    <property type="match status" value="1"/>
</dbReference>
<dbReference type="Gene3D" id="3.40.50.300">
    <property type="entry name" value="P-loop containing nucleotide triphosphate hydrolases"/>
    <property type="match status" value="1"/>
</dbReference>
<dbReference type="GO" id="GO:0006605">
    <property type="term" value="P:protein targeting"/>
    <property type="evidence" value="ECO:0007669"/>
    <property type="project" value="InterPro"/>
</dbReference>
<proteinExistence type="predicted"/>
<dbReference type="GO" id="GO:0005524">
    <property type="term" value="F:ATP binding"/>
    <property type="evidence" value="ECO:0007669"/>
    <property type="project" value="InterPro"/>
</dbReference>
<dbReference type="Gene3D" id="3.10.129.10">
    <property type="entry name" value="Hotdog Thioesterase"/>
    <property type="match status" value="1"/>
</dbReference>
<dbReference type="EC" id="7.4.2.4" evidence="1"/>
<dbReference type="PROSITE" id="PS51196">
    <property type="entry name" value="SECA_MOTOR_DEAD"/>
    <property type="match status" value="1"/>
</dbReference>
<dbReference type="GO" id="GO:0016020">
    <property type="term" value="C:membrane"/>
    <property type="evidence" value="ECO:0007669"/>
    <property type="project" value="InterPro"/>
</dbReference>
<gene>
    <name evidence="6" type="ORF">HanXRQr2_Chr11g0517811</name>
</gene>
<evidence type="ECO:0000313" key="6">
    <source>
        <dbReference type="EMBL" id="KAF5784293.1"/>
    </source>
</evidence>
<dbReference type="GO" id="GO:0016464">
    <property type="term" value="F:chloroplast protein-transporting ATPase activity"/>
    <property type="evidence" value="ECO:0007669"/>
    <property type="project" value="UniProtKB-EC"/>
</dbReference>
<dbReference type="Proteomes" id="UP000215914">
    <property type="component" value="Unassembled WGS sequence"/>
</dbReference>
<evidence type="ECO:0000256" key="4">
    <source>
        <dbReference type="ARBA" id="ARBA00034043"/>
    </source>
</evidence>
<feature type="domain" description="SecA family profile" evidence="5">
    <location>
        <begin position="1"/>
        <end position="137"/>
    </location>
</feature>
<keyword evidence="2" id="KW-0813">Transport</keyword>
<keyword evidence="2" id="KW-0653">Protein transport</keyword>
<dbReference type="SMART" id="SM00957">
    <property type="entry name" value="SecA_DEAD"/>
    <property type="match status" value="1"/>
</dbReference>
<reference evidence="6" key="1">
    <citation type="journal article" date="2017" name="Nature">
        <title>The sunflower genome provides insights into oil metabolism, flowering and Asterid evolution.</title>
        <authorList>
            <person name="Badouin H."/>
            <person name="Gouzy J."/>
            <person name="Grassa C.J."/>
            <person name="Murat F."/>
            <person name="Staton S.E."/>
            <person name="Cottret L."/>
            <person name="Lelandais-Briere C."/>
            <person name="Owens G.L."/>
            <person name="Carrere S."/>
            <person name="Mayjonade B."/>
            <person name="Legrand L."/>
            <person name="Gill N."/>
            <person name="Kane N.C."/>
            <person name="Bowers J.E."/>
            <person name="Hubner S."/>
            <person name="Bellec A."/>
            <person name="Berard A."/>
            <person name="Berges H."/>
            <person name="Blanchet N."/>
            <person name="Boniface M.C."/>
            <person name="Brunel D."/>
            <person name="Catrice O."/>
            <person name="Chaidir N."/>
            <person name="Claudel C."/>
            <person name="Donnadieu C."/>
            <person name="Faraut T."/>
            <person name="Fievet G."/>
            <person name="Helmstetter N."/>
            <person name="King M."/>
            <person name="Knapp S.J."/>
            <person name="Lai Z."/>
            <person name="Le Paslier M.C."/>
            <person name="Lippi Y."/>
            <person name="Lorenzon L."/>
            <person name="Mandel J.R."/>
            <person name="Marage G."/>
            <person name="Marchand G."/>
            <person name="Marquand E."/>
            <person name="Bret-Mestries E."/>
            <person name="Morien E."/>
            <person name="Nambeesan S."/>
            <person name="Nguyen T."/>
            <person name="Pegot-Espagnet P."/>
            <person name="Pouilly N."/>
            <person name="Raftis F."/>
            <person name="Sallet E."/>
            <person name="Schiex T."/>
            <person name="Thomas J."/>
            <person name="Vandecasteele C."/>
            <person name="Vares D."/>
            <person name="Vear F."/>
            <person name="Vautrin S."/>
            <person name="Crespi M."/>
            <person name="Mangin B."/>
            <person name="Burke J.M."/>
            <person name="Salse J."/>
            <person name="Munos S."/>
            <person name="Vincourt P."/>
            <person name="Rieseberg L.H."/>
            <person name="Langlade N.B."/>
        </authorList>
    </citation>
    <scope>NUCLEOTIDE SEQUENCE</scope>
    <source>
        <tissue evidence="6">Leaves</tissue>
    </source>
</reference>
<evidence type="ECO:0000256" key="1">
    <source>
        <dbReference type="ARBA" id="ARBA00012047"/>
    </source>
</evidence>
<keyword evidence="3" id="KW-0811">Translocation</keyword>
<dbReference type="InterPro" id="IPR027417">
    <property type="entry name" value="P-loop_NTPase"/>
</dbReference>
<dbReference type="InterPro" id="IPR011115">
    <property type="entry name" value="SecA_DEAD"/>
</dbReference>
<dbReference type="PANTHER" id="PTHR30612">
    <property type="entry name" value="SECA INNER MEMBRANE COMPONENT OF SEC PROTEIN SECRETION SYSTEM"/>
    <property type="match status" value="1"/>
</dbReference>